<organism evidence="1 2">
    <name type="scientific">Linnemannia gamsii</name>
    <dbReference type="NCBI Taxonomy" id="64522"/>
    <lineage>
        <taxon>Eukaryota</taxon>
        <taxon>Fungi</taxon>
        <taxon>Fungi incertae sedis</taxon>
        <taxon>Mucoromycota</taxon>
        <taxon>Mortierellomycotina</taxon>
        <taxon>Mortierellomycetes</taxon>
        <taxon>Mortierellales</taxon>
        <taxon>Mortierellaceae</taxon>
        <taxon>Linnemannia</taxon>
    </lineage>
</organism>
<keyword evidence="2" id="KW-1185">Reference proteome</keyword>
<comment type="caution">
    <text evidence="1">The sequence shown here is derived from an EMBL/GenBank/DDBJ whole genome shotgun (WGS) entry which is preliminary data.</text>
</comment>
<dbReference type="Gene3D" id="3.30.710.10">
    <property type="entry name" value="Potassium Channel Kv1.1, Chain A"/>
    <property type="match status" value="1"/>
</dbReference>
<evidence type="ECO:0000313" key="1">
    <source>
        <dbReference type="EMBL" id="KAG0282074.1"/>
    </source>
</evidence>
<evidence type="ECO:0008006" key="3">
    <source>
        <dbReference type="Google" id="ProtNLM"/>
    </source>
</evidence>
<protein>
    <recommendedName>
        <fullName evidence="3">BTB domain-containing protein</fullName>
    </recommendedName>
</protein>
<dbReference type="Proteomes" id="UP001194696">
    <property type="component" value="Unassembled WGS sequence"/>
</dbReference>
<accession>A0ABQ7JN95</accession>
<reference evidence="1 2" key="1">
    <citation type="journal article" date="2020" name="Fungal Divers.">
        <title>Resolving the Mortierellaceae phylogeny through synthesis of multi-gene phylogenetics and phylogenomics.</title>
        <authorList>
            <person name="Vandepol N."/>
            <person name="Liber J."/>
            <person name="Desiro A."/>
            <person name="Na H."/>
            <person name="Kennedy M."/>
            <person name="Barry K."/>
            <person name="Grigoriev I.V."/>
            <person name="Miller A.N."/>
            <person name="O'Donnell K."/>
            <person name="Stajich J.E."/>
            <person name="Bonito G."/>
        </authorList>
    </citation>
    <scope>NUCLEOTIDE SEQUENCE [LARGE SCALE GENOMIC DNA]</scope>
    <source>
        <strain evidence="1 2">AD045</strain>
    </source>
</reference>
<dbReference type="EMBL" id="JAAAIM010001127">
    <property type="protein sequence ID" value="KAG0282074.1"/>
    <property type="molecule type" value="Genomic_DNA"/>
</dbReference>
<dbReference type="InterPro" id="IPR011333">
    <property type="entry name" value="SKP1/BTB/POZ_sf"/>
</dbReference>
<name>A0ABQ7JN95_9FUNG</name>
<sequence>MSNSTLVQQTETILSITSPALQINKSKTIHAGSDGTCFKWSVFLEKTKSSFYITVQLPQASLELENDKELMVDGGYSFDIVFSTGLSLTRASVPSLAQTSVPSLTQTSISSLARTSVPLSPKKDNRLLRLLKDTHSVDTCFVFPSNKAYSNIGLWAHRSILSSYESFAKLIQAEEALQAPPAFNTIYKDKEGVKVESSGEKIHPYNDTRTEERISAVVEAAAATTIAAAEARALVIKVEGHSLATMCALLYYIYSDDIDLVIDTSNFMISNNSSLVWYDNATGKIQDSVRWSPFDHDSPWKLKDVTWKELKEAAVHYNLEDLEALADKGLQSDM</sequence>
<gene>
    <name evidence="1" type="ORF">BGZ96_000853</name>
</gene>
<evidence type="ECO:0000313" key="2">
    <source>
        <dbReference type="Proteomes" id="UP001194696"/>
    </source>
</evidence>
<proteinExistence type="predicted"/>